<evidence type="ECO:0000256" key="1">
    <source>
        <dbReference type="SAM" id="SignalP"/>
    </source>
</evidence>
<proteinExistence type="predicted"/>
<gene>
    <name evidence="2" type="ORF">E2F46_14540</name>
</gene>
<protein>
    <recommendedName>
        <fullName evidence="4">Inhibitor I9 domain-containing protein</fullName>
    </recommendedName>
</protein>
<keyword evidence="1" id="KW-0732">Signal</keyword>
<sequence length="137" mass="14625">MRLTAFATLALLLAMPQLSACAAPQGANAMSPDTAATVPAAGQSRFIVKFREGSAPLQDTLAARSKLASVAPAGVQLEWQRRLGVQADLFFTSRPLDAAEAEALMQRFRDDPDVEYIEPDGRMGIDPIRGPELPTGD</sequence>
<dbReference type="AlphaFoldDB" id="A0A4R5TT00"/>
<dbReference type="EMBL" id="SMTF01000015">
    <property type="protein sequence ID" value="TDK21754.1"/>
    <property type="molecule type" value="Genomic_DNA"/>
</dbReference>
<feature type="chain" id="PRO_5020583815" description="Inhibitor I9 domain-containing protein" evidence="1">
    <location>
        <begin position="23"/>
        <end position="137"/>
    </location>
</feature>
<evidence type="ECO:0008006" key="4">
    <source>
        <dbReference type="Google" id="ProtNLM"/>
    </source>
</evidence>
<evidence type="ECO:0000313" key="2">
    <source>
        <dbReference type="EMBL" id="TDK21754.1"/>
    </source>
</evidence>
<accession>A0A4R5TT00</accession>
<dbReference type="Proteomes" id="UP000294796">
    <property type="component" value="Unassembled WGS sequence"/>
</dbReference>
<evidence type="ECO:0000313" key="3">
    <source>
        <dbReference type="Proteomes" id="UP000294796"/>
    </source>
</evidence>
<dbReference type="OrthoDB" id="5976021at2"/>
<comment type="caution">
    <text evidence="2">The sequence shown here is derived from an EMBL/GenBank/DDBJ whole genome shotgun (WGS) entry which is preliminary data.</text>
</comment>
<keyword evidence="3" id="KW-1185">Reference proteome</keyword>
<organism evidence="2 3">
    <name type="scientific">Luteimonas aestuarii</name>
    <dbReference type="NCBI Taxonomy" id="453837"/>
    <lineage>
        <taxon>Bacteria</taxon>
        <taxon>Pseudomonadati</taxon>
        <taxon>Pseudomonadota</taxon>
        <taxon>Gammaproteobacteria</taxon>
        <taxon>Lysobacterales</taxon>
        <taxon>Lysobacteraceae</taxon>
        <taxon>Luteimonas</taxon>
    </lineage>
</organism>
<feature type="signal peptide" evidence="1">
    <location>
        <begin position="1"/>
        <end position="22"/>
    </location>
</feature>
<reference evidence="2 3" key="1">
    <citation type="submission" date="2019-03" db="EMBL/GenBank/DDBJ databases">
        <title>Luteimonas zhaokaii sp.nov., isolated from the rectal contents of Plateau pika in Yushu, Qinghai Province, China.</title>
        <authorList>
            <person name="Zhang G."/>
        </authorList>
    </citation>
    <scope>NUCLEOTIDE SEQUENCE [LARGE SCALE GENOMIC DNA]</scope>
    <source>
        <strain evidence="2 3">B9</strain>
    </source>
</reference>
<dbReference type="RefSeq" id="WP_133323309.1">
    <property type="nucleotide sequence ID" value="NZ_SMTF01000015.1"/>
</dbReference>
<name>A0A4R5TT00_9GAMM</name>